<dbReference type="AlphaFoldDB" id="A0A5N6M6Z5"/>
<name>A0A5N6M6Z5_9ASTR</name>
<feature type="domain" description="GTD-binding" evidence="7">
    <location>
        <begin position="424"/>
        <end position="522"/>
    </location>
</feature>
<keyword evidence="5" id="KW-0175">Coiled coil</keyword>
<dbReference type="InterPro" id="IPR007656">
    <property type="entry name" value="GTD-bd"/>
</dbReference>
<evidence type="ECO:0000256" key="6">
    <source>
        <dbReference type="SAM" id="Phobius"/>
    </source>
</evidence>
<keyword evidence="2 6" id="KW-0812">Transmembrane</keyword>
<dbReference type="InterPro" id="IPR039306">
    <property type="entry name" value="MYOB"/>
</dbReference>
<organism evidence="8 9">
    <name type="scientific">Mikania micrantha</name>
    <name type="common">bitter vine</name>
    <dbReference type="NCBI Taxonomy" id="192012"/>
    <lineage>
        <taxon>Eukaryota</taxon>
        <taxon>Viridiplantae</taxon>
        <taxon>Streptophyta</taxon>
        <taxon>Embryophyta</taxon>
        <taxon>Tracheophyta</taxon>
        <taxon>Spermatophyta</taxon>
        <taxon>Magnoliopsida</taxon>
        <taxon>eudicotyledons</taxon>
        <taxon>Gunneridae</taxon>
        <taxon>Pentapetalae</taxon>
        <taxon>asterids</taxon>
        <taxon>campanulids</taxon>
        <taxon>Asterales</taxon>
        <taxon>Asteraceae</taxon>
        <taxon>Asteroideae</taxon>
        <taxon>Heliantheae alliance</taxon>
        <taxon>Eupatorieae</taxon>
        <taxon>Mikania</taxon>
    </lineage>
</organism>
<dbReference type="PANTHER" id="PTHR31448:SF32">
    <property type="entry name" value="MYOSIN-BINDING PROTEIN 1"/>
    <property type="match status" value="1"/>
</dbReference>
<evidence type="ECO:0000256" key="5">
    <source>
        <dbReference type="SAM" id="Coils"/>
    </source>
</evidence>
<dbReference type="Proteomes" id="UP000326396">
    <property type="component" value="Linkage Group LG7"/>
</dbReference>
<evidence type="ECO:0000256" key="1">
    <source>
        <dbReference type="ARBA" id="ARBA00004167"/>
    </source>
</evidence>
<feature type="transmembrane region" description="Helical" evidence="6">
    <location>
        <begin position="21"/>
        <end position="45"/>
    </location>
</feature>
<dbReference type="PROSITE" id="PS51775">
    <property type="entry name" value="GTD_BINDING"/>
    <property type="match status" value="1"/>
</dbReference>
<evidence type="ECO:0000259" key="7">
    <source>
        <dbReference type="PROSITE" id="PS51775"/>
    </source>
</evidence>
<evidence type="ECO:0000256" key="3">
    <source>
        <dbReference type="ARBA" id="ARBA00022989"/>
    </source>
</evidence>
<protein>
    <recommendedName>
        <fullName evidence="7">GTD-binding domain-containing protein</fullName>
    </recommendedName>
</protein>
<evidence type="ECO:0000313" key="9">
    <source>
        <dbReference type="Proteomes" id="UP000326396"/>
    </source>
</evidence>
<keyword evidence="3 6" id="KW-1133">Transmembrane helix</keyword>
<keyword evidence="4 6" id="KW-0472">Membrane</keyword>
<dbReference type="EMBL" id="SZYD01000017">
    <property type="protein sequence ID" value="KAD3068743.1"/>
    <property type="molecule type" value="Genomic_DNA"/>
</dbReference>
<dbReference type="OrthoDB" id="1047602at2759"/>
<evidence type="ECO:0000256" key="2">
    <source>
        <dbReference type="ARBA" id="ARBA00022692"/>
    </source>
</evidence>
<dbReference type="GO" id="GO:0080115">
    <property type="term" value="F:myosin XI tail binding"/>
    <property type="evidence" value="ECO:0007669"/>
    <property type="project" value="UniProtKB-ARBA"/>
</dbReference>
<feature type="coiled-coil region" evidence="5">
    <location>
        <begin position="497"/>
        <end position="524"/>
    </location>
</feature>
<accession>A0A5N6M6Z5</accession>
<gene>
    <name evidence="8" type="ORF">E3N88_36623</name>
</gene>
<evidence type="ECO:0000256" key="4">
    <source>
        <dbReference type="ARBA" id="ARBA00023136"/>
    </source>
</evidence>
<dbReference type="PANTHER" id="PTHR31448">
    <property type="entry name" value="MYOSIN-BINDING PROTEIN 2"/>
    <property type="match status" value="1"/>
</dbReference>
<reference evidence="8 9" key="1">
    <citation type="submission" date="2019-05" db="EMBL/GenBank/DDBJ databases">
        <title>Mikania micrantha, genome provides insights into the molecular mechanism of rapid growth.</title>
        <authorList>
            <person name="Liu B."/>
        </authorList>
    </citation>
    <scope>NUCLEOTIDE SEQUENCE [LARGE SCALE GENOMIC DNA]</scope>
    <source>
        <strain evidence="8">NLD-2019</strain>
        <tissue evidence="8">Leaf</tissue>
    </source>
</reference>
<proteinExistence type="predicted"/>
<keyword evidence="9" id="KW-1185">Reference proteome</keyword>
<sequence>MGLKNISSSQSTNYFHRLSKALEFAVSEWLLMFLLFIDACFTYLIAKFASYCQLQGPCVLCSRYDHIMAKDKTGIYWDSICNHHKSEISALVLSHVDGICENCLLSSATKTKIKSKCNDETFQLVLGKTGSSPLQNHDSSGSRICFCCNEQCVSRDHMNNLLPINSIHSHPSEFFVINGEHAKNEKNIHVDESLEACKSSHVGKKLFSHSSEFEYQKDDVNYCDELELQVSDIVPKVYLKSDSQFELSDIHNHSATVSIRDIDEVKCQNGENKEVISQINEPISVDEVSSSTNAKNPADVLMETTNPSITTEVIKDTAITNGHQISNQLDLGDAYKLAISTKGRQLSGKFLDQKSFNNSSTRISEDLKILLSHRSNDSLVSPKLSFNSDELTGLQFLQSRISLERNESNISLDGSVVSEIEGECAVDRLRRQVEHDKKLMGILYKELEEERNASAVATNQAMAMITRLQEEKAALYTEALQSLRMMEEQAEFDNEALQKAHDIIEEKDKQIQDLEELLGKVSEEDVRE</sequence>
<dbReference type="Pfam" id="PF04576">
    <property type="entry name" value="Zein-binding"/>
    <property type="match status" value="1"/>
</dbReference>
<comment type="caution">
    <text evidence="8">The sequence shown here is derived from an EMBL/GenBank/DDBJ whole genome shotgun (WGS) entry which is preliminary data.</text>
</comment>
<comment type="subcellular location">
    <subcellularLocation>
        <location evidence="1">Membrane</location>
        <topology evidence="1">Single-pass membrane protein</topology>
    </subcellularLocation>
</comment>
<evidence type="ECO:0000313" key="8">
    <source>
        <dbReference type="EMBL" id="KAD3068743.1"/>
    </source>
</evidence>
<dbReference type="GO" id="GO:0016020">
    <property type="term" value="C:membrane"/>
    <property type="evidence" value="ECO:0007669"/>
    <property type="project" value="UniProtKB-SubCell"/>
</dbReference>